<evidence type="ECO:0000313" key="5">
    <source>
        <dbReference type="EMBL" id="THV00542.1"/>
    </source>
</evidence>
<dbReference type="SUPFAM" id="SSF53474">
    <property type="entry name" value="alpha/beta-Hydrolases"/>
    <property type="match status" value="1"/>
</dbReference>
<dbReference type="PANTHER" id="PTHR43918">
    <property type="entry name" value="ACETYLCHOLINESTERASE"/>
    <property type="match status" value="1"/>
</dbReference>
<protein>
    <recommendedName>
        <fullName evidence="3">Carboxylic ester hydrolase</fullName>
        <ecNumber evidence="3">3.1.1.-</ecNumber>
    </recommendedName>
</protein>
<gene>
    <name evidence="5" type="ORF">K435DRAFT_963961</name>
</gene>
<evidence type="ECO:0000256" key="1">
    <source>
        <dbReference type="ARBA" id="ARBA00005964"/>
    </source>
</evidence>
<keyword evidence="6" id="KW-1185">Reference proteome</keyword>
<keyword evidence="2 3" id="KW-0378">Hydrolase</keyword>
<sequence length="627" mass="68669">MHELVRTSIVRGSDIIIWHFVRVICFVDKVIVAPNSLRLLSLVTALLSSLTLAQLPTVTDTVHNVTYIGTSTVPGIEKFLNIPYGKDTSGQRRFTSPEPTYLPSGTVYNATTPGPVCPQPTSGGFAFFTNLTESDLSEDCLRLKVARPTELKDGEKLPVMVWIYGGGLFSGHINERTNEPDALILQSVANGLPVVFVAMNYRLNIFGFALSEVLRDSKDLNVGLKDQRLALEWVQENIQFFGGDPDRVTIFGQSSGALSVSLQILAYGGAFGAPFHGAIIESTALEPTSTSNLTIDSFNAVANLTGCDTFGNPQGPETLSCLRQLPMETLLNVTIVQHDSTADSNDGDIYLPTVDGDFLPLASSELARRGMFVKMPVIIGWTKDDATLFTPSDKTAHEFLNIFYPDLNETTVETLLELYPAEDFAPNPAANLSVEFYRSAQVFRDIIMSCPSFLLGHAMAEKFFNDSDDTFDSSSSNSTVPPVFLYEFNQTIHTPFLESIGLPGLGVIHTSELPYVYANFETYNITGVIRPTVSDFALLEQVSRSWTTFVNTGVPSLTDKDTLQDWKGSYQRPGAGMLDASLYVIGGPNAGISTLEGEGSNEAVAIQKLKERCEFLNRDDIIEQLKY</sequence>
<dbReference type="Gene3D" id="3.40.50.1820">
    <property type="entry name" value="alpha/beta hydrolase"/>
    <property type="match status" value="1"/>
</dbReference>
<dbReference type="EC" id="3.1.1.-" evidence="3"/>
<feature type="domain" description="Carboxylesterase type B" evidence="4">
    <location>
        <begin position="75"/>
        <end position="567"/>
    </location>
</feature>
<evidence type="ECO:0000313" key="6">
    <source>
        <dbReference type="Proteomes" id="UP000297245"/>
    </source>
</evidence>
<organism evidence="5 6">
    <name type="scientific">Dendrothele bispora (strain CBS 962.96)</name>
    <dbReference type="NCBI Taxonomy" id="1314807"/>
    <lineage>
        <taxon>Eukaryota</taxon>
        <taxon>Fungi</taxon>
        <taxon>Dikarya</taxon>
        <taxon>Basidiomycota</taxon>
        <taxon>Agaricomycotina</taxon>
        <taxon>Agaricomycetes</taxon>
        <taxon>Agaricomycetidae</taxon>
        <taxon>Agaricales</taxon>
        <taxon>Agaricales incertae sedis</taxon>
        <taxon>Dendrothele</taxon>
    </lineage>
</organism>
<dbReference type="OrthoDB" id="408631at2759"/>
<dbReference type="InterPro" id="IPR002018">
    <property type="entry name" value="CarbesteraseB"/>
</dbReference>
<evidence type="ECO:0000256" key="2">
    <source>
        <dbReference type="ARBA" id="ARBA00022801"/>
    </source>
</evidence>
<name>A0A4S8MDW1_DENBC</name>
<evidence type="ECO:0000256" key="3">
    <source>
        <dbReference type="RuleBase" id="RU361235"/>
    </source>
</evidence>
<dbReference type="AlphaFoldDB" id="A0A4S8MDW1"/>
<dbReference type="Pfam" id="PF00135">
    <property type="entry name" value="COesterase"/>
    <property type="match status" value="1"/>
</dbReference>
<dbReference type="Proteomes" id="UP000297245">
    <property type="component" value="Unassembled WGS sequence"/>
</dbReference>
<proteinExistence type="inferred from homology"/>
<dbReference type="InterPro" id="IPR050654">
    <property type="entry name" value="AChE-related_enzymes"/>
</dbReference>
<dbReference type="PANTHER" id="PTHR43918:SF4">
    <property type="entry name" value="CARBOXYLIC ESTER HYDROLASE"/>
    <property type="match status" value="1"/>
</dbReference>
<accession>A0A4S8MDW1</accession>
<evidence type="ECO:0000259" key="4">
    <source>
        <dbReference type="Pfam" id="PF00135"/>
    </source>
</evidence>
<dbReference type="InterPro" id="IPR019826">
    <property type="entry name" value="Carboxylesterase_B_AS"/>
</dbReference>
<comment type="similarity">
    <text evidence="1 3">Belongs to the type-B carboxylesterase/lipase family.</text>
</comment>
<dbReference type="PROSITE" id="PS00122">
    <property type="entry name" value="CARBOXYLESTERASE_B_1"/>
    <property type="match status" value="1"/>
</dbReference>
<dbReference type="GO" id="GO:0052689">
    <property type="term" value="F:carboxylic ester hydrolase activity"/>
    <property type="evidence" value="ECO:0007669"/>
    <property type="project" value="TreeGrafter"/>
</dbReference>
<dbReference type="EMBL" id="ML179102">
    <property type="protein sequence ID" value="THV00542.1"/>
    <property type="molecule type" value="Genomic_DNA"/>
</dbReference>
<reference evidence="5 6" key="1">
    <citation type="journal article" date="2019" name="Nat. Ecol. Evol.">
        <title>Megaphylogeny resolves global patterns of mushroom evolution.</title>
        <authorList>
            <person name="Varga T."/>
            <person name="Krizsan K."/>
            <person name="Foldi C."/>
            <person name="Dima B."/>
            <person name="Sanchez-Garcia M."/>
            <person name="Sanchez-Ramirez S."/>
            <person name="Szollosi G.J."/>
            <person name="Szarkandi J.G."/>
            <person name="Papp V."/>
            <person name="Albert L."/>
            <person name="Andreopoulos W."/>
            <person name="Angelini C."/>
            <person name="Antonin V."/>
            <person name="Barry K.W."/>
            <person name="Bougher N.L."/>
            <person name="Buchanan P."/>
            <person name="Buyck B."/>
            <person name="Bense V."/>
            <person name="Catcheside P."/>
            <person name="Chovatia M."/>
            <person name="Cooper J."/>
            <person name="Damon W."/>
            <person name="Desjardin D."/>
            <person name="Finy P."/>
            <person name="Geml J."/>
            <person name="Haridas S."/>
            <person name="Hughes K."/>
            <person name="Justo A."/>
            <person name="Karasinski D."/>
            <person name="Kautmanova I."/>
            <person name="Kiss B."/>
            <person name="Kocsube S."/>
            <person name="Kotiranta H."/>
            <person name="LaButti K.M."/>
            <person name="Lechner B.E."/>
            <person name="Liimatainen K."/>
            <person name="Lipzen A."/>
            <person name="Lukacs Z."/>
            <person name="Mihaltcheva S."/>
            <person name="Morgado L.N."/>
            <person name="Niskanen T."/>
            <person name="Noordeloos M.E."/>
            <person name="Ohm R.A."/>
            <person name="Ortiz-Santana B."/>
            <person name="Ovrebo C."/>
            <person name="Racz N."/>
            <person name="Riley R."/>
            <person name="Savchenko A."/>
            <person name="Shiryaev A."/>
            <person name="Soop K."/>
            <person name="Spirin V."/>
            <person name="Szebenyi C."/>
            <person name="Tomsovsky M."/>
            <person name="Tulloss R.E."/>
            <person name="Uehling J."/>
            <person name="Grigoriev I.V."/>
            <person name="Vagvolgyi C."/>
            <person name="Papp T."/>
            <person name="Martin F.M."/>
            <person name="Miettinen O."/>
            <person name="Hibbett D.S."/>
            <person name="Nagy L.G."/>
        </authorList>
    </citation>
    <scope>NUCLEOTIDE SEQUENCE [LARGE SCALE GENOMIC DNA]</scope>
    <source>
        <strain evidence="5 6">CBS 962.96</strain>
    </source>
</reference>
<dbReference type="InterPro" id="IPR029058">
    <property type="entry name" value="AB_hydrolase_fold"/>
</dbReference>